<evidence type="ECO:0000256" key="1">
    <source>
        <dbReference type="ARBA" id="ARBA00022729"/>
    </source>
</evidence>
<dbReference type="InterPro" id="IPR013783">
    <property type="entry name" value="Ig-like_fold"/>
</dbReference>
<evidence type="ECO:0000259" key="3">
    <source>
        <dbReference type="PROSITE" id="PS50915"/>
    </source>
</evidence>
<gene>
    <name evidence="4" type="ORF">ACFFU1_10190</name>
</gene>
<organism evidence="4 5">
    <name type="scientific">Algibacter miyuki</name>
    <dbReference type="NCBI Taxonomy" id="1306933"/>
    <lineage>
        <taxon>Bacteria</taxon>
        <taxon>Pseudomonadati</taxon>
        <taxon>Bacteroidota</taxon>
        <taxon>Flavobacteriia</taxon>
        <taxon>Flavobacteriales</taxon>
        <taxon>Flavobacteriaceae</taxon>
        <taxon>Algibacter</taxon>
    </lineage>
</organism>
<feature type="domain" description="Fibronectin type-III" evidence="2">
    <location>
        <begin position="956"/>
        <end position="1046"/>
    </location>
</feature>
<dbReference type="Gene3D" id="2.60.40.10">
    <property type="entry name" value="Immunoglobulins"/>
    <property type="match status" value="3"/>
</dbReference>
<dbReference type="Gene3D" id="2.60.120.200">
    <property type="match status" value="1"/>
</dbReference>
<sequence>MIKLIQILSVVLILITTQVYSQEPSLDSKGSLPTTLHSSEIFNSSGVVNVIELPIDMYQNMSIEIKATINSSEGRGLDFDLRKKDFTGFRTSLSSDKFQWTTPLSSAYMMNFSSTEEQTIRYAVEGNTVHIYQNGSYIDSKNLETIYDIVDGIENANPDLSEMTEGPNITENAFGNLTTQTPFQAGWNNNGANNVPWNTPNSGSGVRFINSLNNNLTYNGQTYTGTDHFMMMRWESGVSNGSSYYYPVTLEANTTYNLNTLYTYWGNGTSGTFKISTSQETTGNNIINQFSTTIGNGNQRKLTNSNLAFTTTEAGTYYLLFENDGQGIWFVGNLSLKKFGAQPRIVLGKNYPEGAVNMQVASVTFDGSGAYAPVSSGDYPKTPVSITDEDYSITRFINAEITVSGKSEVHITDFDPLRNSTVNLTSDESWLYIERIKPSIFLNEENSWLDNVKINGQPFDGAKDRIAVYASGCVIIPNGNIAMQEALTIYTEENFGGDAISLEVETYHNDLGAFNNNVKSFKLKKGFAATLANNANGTGYSRMFIASDEDMEVSMLPEGFVKSATDQSSFVSFIRVFKWQWNSKKGISNALAGEANYKASPTISYNWSAGGNNENVDASFVPMRHNLGWDSFTKINSLTNVSHVLGYNEPARPDQANMSVASAINQWPEIFKSGLRIGSPAPAAIGSAWLNEFMQLCDELNYRVDFIAFHAYQDQPTSWWGWNISSASIGGRPVWITEWNNGANWTNGADASKWPDVSGPRFYPNGDPILDESGVQKTGSLPLTPANAERNRDKLEQILSYFETNDLVEHHFLYQWVNDARTLELGGQLTLAGEMFGEFNSGTGFKKANEYSHNWKIAPPWVNPTFSEDYSQSILTWYDHNGETGKHYILERKTDMDTDFVPIATLVNGEDYVAGEIVSFSDPITYTSAIYRVRAMSYKDTQSSYSREVNVVKDQPAAAPVLIGTAVSGTIIQLDWNSAANAKRYTIKRSNSMDGVFETIVENLDDLTYRDENLTATTTYYYKIVGVNSSGEGEYSSVIDVTTNSIDAPNEIENLYISSGDAANIITWNFVFDTYYNISKSSNPNGPFTSIANNFDGVRYVDNINVVNGSTYYYKVQPVNTEGVGPESNVLVANPNLGQHAKFTFNENSGIIAYDEWGGFHGELKNNAIWSTGNNGSAVTLSETEESYVQLGENVVYGLRDFSIVSWFKTPAVTNNYLRLFDFGSAGDKYMLLIPKANETESRFIISPLEGNRYNIYMPCDFPDDEWVHVALTLEGTTLKYFINGELVFTDNNCNLTPSDVGETHQNYLGKSQQSQDKYTNQSYDDFRIYNYALDASDITYLSNNITLTAESLDVVNERLLQVYPNPIGIGQDFNIKLNNKVQYKNATIRIYNILGEVIESNRMDIINQIKLTAPKTSGIYIIDIEAGNYSAKAKIVVK</sequence>
<feature type="domain" description="Beta/gamma crystallin 'Greek key'" evidence="3">
    <location>
        <begin position="485"/>
        <end position="525"/>
    </location>
</feature>
<dbReference type="PROSITE" id="PS50915">
    <property type="entry name" value="CRYSTALLIN_BETA_GAMMA"/>
    <property type="match status" value="1"/>
</dbReference>
<dbReference type="InterPro" id="IPR024655">
    <property type="entry name" value="Asl1_glyco_hydro_catalytic"/>
</dbReference>
<dbReference type="Pfam" id="PF18962">
    <property type="entry name" value="Por_Secre_tail"/>
    <property type="match status" value="1"/>
</dbReference>
<dbReference type="PROSITE" id="PS50853">
    <property type="entry name" value="FN3"/>
    <property type="match status" value="1"/>
</dbReference>
<dbReference type="InterPro" id="IPR001064">
    <property type="entry name" value="Beta/gamma_crystallin"/>
</dbReference>
<comment type="caution">
    <text evidence="4">The sequence shown here is derived from an EMBL/GenBank/DDBJ whole genome shotgun (WGS) entry which is preliminary data.</text>
</comment>
<reference evidence="4 5" key="1">
    <citation type="submission" date="2024-09" db="EMBL/GenBank/DDBJ databases">
        <authorList>
            <person name="Sun Q."/>
            <person name="Mori K."/>
        </authorList>
    </citation>
    <scope>NUCLEOTIDE SEQUENCE [LARGE SCALE GENOMIC DNA]</scope>
    <source>
        <strain evidence="4 5">CECT 8300</strain>
    </source>
</reference>
<dbReference type="Proteomes" id="UP001589590">
    <property type="component" value="Unassembled WGS sequence"/>
</dbReference>
<dbReference type="InterPro" id="IPR017853">
    <property type="entry name" value="GH"/>
</dbReference>
<dbReference type="InterPro" id="IPR003961">
    <property type="entry name" value="FN3_dom"/>
</dbReference>
<evidence type="ECO:0000313" key="5">
    <source>
        <dbReference type="Proteomes" id="UP001589590"/>
    </source>
</evidence>
<dbReference type="SMART" id="SM00060">
    <property type="entry name" value="FN3"/>
    <property type="match status" value="2"/>
</dbReference>
<dbReference type="SUPFAM" id="SSF49265">
    <property type="entry name" value="Fibronectin type III"/>
    <property type="match status" value="1"/>
</dbReference>
<dbReference type="SUPFAM" id="SSF49899">
    <property type="entry name" value="Concanavalin A-like lectins/glucanases"/>
    <property type="match status" value="1"/>
</dbReference>
<name>A0ABV5H0N0_9FLAO</name>
<dbReference type="InterPro" id="IPR013320">
    <property type="entry name" value="ConA-like_dom_sf"/>
</dbReference>
<dbReference type="RefSeq" id="WP_290274724.1">
    <property type="nucleotide sequence ID" value="NZ_JAUFQP010000016.1"/>
</dbReference>
<evidence type="ECO:0000259" key="2">
    <source>
        <dbReference type="PROSITE" id="PS50853"/>
    </source>
</evidence>
<evidence type="ECO:0000313" key="4">
    <source>
        <dbReference type="EMBL" id="MFB9105271.1"/>
    </source>
</evidence>
<keyword evidence="1" id="KW-0732">Signal</keyword>
<dbReference type="Gene3D" id="2.60.20.10">
    <property type="entry name" value="Crystallins"/>
    <property type="match status" value="1"/>
</dbReference>
<dbReference type="SUPFAM" id="SSF51445">
    <property type="entry name" value="(Trans)glycosidases"/>
    <property type="match status" value="1"/>
</dbReference>
<dbReference type="NCBIfam" id="TIGR04183">
    <property type="entry name" value="Por_Secre_tail"/>
    <property type="match status" value="1"/>
</dbReference>
<dbReference type="CDD" id="cd00063">
    <property type="entry name" value="FN3"/>
    <property type="match status" value="1"/>
</dbReference>
<dbReference type="InterPro" id="IPR026444">
    <property type="entry name" value="Secre_tail"/>
</dbReference>
<dbReference type="InterPro" id="IPR036116">
    <property type="entry name" value="FN3_sf"/>
</dbReference>
<dbReference type="Pfam" id="PF13385">
    <property type="entry name" value="Laminin_G_3"/>
    <property type="match status" value="1"/>
</dbReference>
<proteinExistence type="predicted"/>
<protein>
    <submittedName>
        <fullName evidence="4">Glycosyl hydrolase</fullName>
    </submittedName>
</protein>
<dbReference type="Pfam" id="PF11790">
    <property type="entry name" value="Glyco_hydro_cc"/>
    <property type="match status" value="1"/>
</dbReference>
<accession>A0ABV5H0N0</accession>
<dbReference type="EMBL" id="JBHMFA010000006">
    <property type="protein sequence ID" value="MFB9105271.1"/>
    <property type="molecule type" value="Genomic_DNA"/>
</dbReference>
<keyword evidence="4" id="KW-0378">Hydrolase</keyword>
<dbReference type="Gene3D" id="3.20.20.80">
    <property type="entry name" value="Glycosidases"/>
    <property type="match status" value="1"/>
</dbReference>
<dbReference type="GO" id="GO:0016787">
    <property type="term" value="F:hydrolase activity"/>
    <property type="evidence" value="ECO:0007669"/>
    <property type="project" value="UniProtKB-KW"/>
</dbReference>
<keyword evidence="5" id="KW-1185">Reference proteome</keyword>